<name>A0AAD9U4H5_9ROSI</name>
<protein>
    <recommendedName>
        <fullName evidence="1">Reverse transcriptase zinc-binding domain-containing protein</fullName>
    </recommendedName>
</protein>
<dbReference type="Proteomes" id="UP001280121">
    <property type="component" value="Unassembled WGS sequence"/>
</dbReference>
<sequence>MGMSLMEANSGFGGPSGSELQSSVSWWKVLWRIDVPHKIKAFHWRACHYWLPTRASLAKRGDHVDVTCASCSKYPETTIHAFGGCAKLKEVRVGCGFMKGLLWDNNLQFLDFLIFAI</sequence>
<evidence type="ECO:0000259" key="1">
    <source>
        <dbReference type="Pfam" id="PF13966"/>
    </source>
</evidence>
<comment type="caution">
    <text evidence="2">The sequence shown here is derived from an EMBL/GenBank/DDBJ whole genome shotgun (WGS) entry which is preliminary data.</text>
</comment>
<dbReference type="Pfam" id="PF13966">
    <property type="entry name" value="zf-RVT"/>
    <property type="match status" value="1"/>
</dbReference>
<reference evidence="2" key="1">
    <citation type="journal article" date="2023" name="Plant J.">
        <title>Genome sequences and population genomics provide insights into the demographic history, inbreeding, and mutation load of two 'living fossil' tree species of Dipteronia.</title>
        <authorList>
            <person name="Feng Y."/>
            <person name="Comes H.P."/>
            <person name="Chen J."/>
            <person name="Zhu S."/>
            <person name="Lu R."/>
            <person name="Zhang X."/>
            <person name="Li P."/>
            <person name="Qiu J."/>
            <person name="Olsen K.M."/>
            <person name="Qiu Y."/>
        </authorList>
    </citation>
    <scope>NUCLEOTIDE SEQUENCE</scope>
    <source>
        <strain evidence="2">KIB01</strain>
    </source>
</reference>
<organism evidence="2 3">
    <name type="scientific">Dipteronia dyeriana</name>
    <dbReference type="NCBI Taxonomy" id="168575"/>
    <lineage>
        <taxon>Eukaryota</taxon>
        <taxon>Viridiplantae</taxon>
        <taxon>Streptophyta</taxon>
        <taxon>Embryophyta</taxon>
        <taxon>Tracheophyta</taxon>
        <taxon>Spermatophyta</taxon>
        <taxon>Magnoliopsida</taxon>
        <taxon>eudicotyledons</taxon>
        <taxon>Gunneridae</taxon>
        <taxon>Pentapetalae</taxon>
        <taxon>rosids</taxon>
        <taxon>malvids</taxon>
        <taxon>Sapindales</taxon>
        <taxon>Sapindaceae</taxon>
        <taxon>Hippocastanoideae</taxon>
        <taxon>Acereae</taxon>
        <taxon>Dipteronia</taxon>
    </lineage>
</organism>
<proteinExistence type="predicted"/>
<keyword evidence="3" id="KW-1185">Reference proteome</keyword>
<gene>
    <name evidence="2" type="ORF">Ddye_022389</name>
</gene>
<evidence type="ECO:0000313" key="2">
    <source>
        <dbReference type="EMBL" id="KAK2647194.1"/>
    </source>
</evidence>
<accession>A0AAD9U4H5</accession>
<dbReference type="InterPro" id="IPR026960">
    <property type="entry name" value="RVT-Znf"/>
</dbReference>
<evidence type="ECO:0000313" key="3">
    <source>
        <dbReference type="Proteomes" id="UP001280121"/>
    </source>
</evidence>
<dbReference type="EMBL" id="JANJYI010000006">
    <property type="protein sequence ID" value="KAK2647194.1"/>
    <property type="molecule type" value="Genomic_DNA"/>
</dbReference>
<dbReference type="AlphaFoldDB" id="A0AAD9U4H5"/>
<feature type="domain" description="Reverse transcriptase zinc-binding" evidence="1">
    <location>
        <begin position="21"/>
        <end position="90"/>
    </location>
</feature>